<evidence type="ECO:0000313" key="1">
    <source>
        <dbReference type="EMBL" id="MBW0557098.1"/>
    </source>
</evidence>
<accession>A0A9Q3J7P4</accession>
<protein>
    <recommendedName>
        <fullName evidence="3">GAG-pre-integrase domain-containing protein</fullName>
    </recommendedName>
</protein>
<sequence length="220" mass="25352">MQENTAYSILTGNHDWHVTLGHPSDAYIKEMLRSGRIKGKFTKSSACNVCKHAKIKNRPHSKRLPMVTTPFYKLHMDTLQISPPTRKGYQYVDYVTSSNEIATIVRQPEAQLPKAVNPNITLKTSKNKYPPSVSEKHLQNSFEEQEQTEPIPANVNQELVTNKHYQYVPYYKEPEKHISRSVSSDNIIEGKQIRKNPDRLFLTDLVPYTQAMKDPIEKDK</sequence>
<organism evidence="1 2">
    <name type="scientific">Austropuccinia psidii MF-1</name>
    <dbReference type="NCBI Taxonomy" id="1389203"/>
    <lineage>
        <taxon>Eukaryota</taxon>
        <taxon>Fungi</taxon>
        <taxon>Dikarya</taxon>
        <taxon>Basidiomycota</taxon>
        <taxon>Pucciniomycotina</taxon>
        <taxon>Pucciniomycetes</taxon>
        <taxon>Pucciniales</taxon>
        <taxon>Sphaerophragmiaceae</taxon>
        <taxon>Austropuccinia</taxon>
    </lineage>
</organism>
<dbReference type="EMBL" id="AVOT02064806">
    <property type="protein sequence ID" value="MBW0557098.1"/>
    <property type="molecule type" value="Genomic_DNA"/>
</dbReference>
<name>A0A9Q3J7P4_9BASI</name>
<gene>
    <name evidence="1" type="ORF">O181_096813</name>
</gene>
<dbReference type="Proteomes" id="UP000765509">
    <property type="component" value="Unassembled WGS sequence"/>
</dbReference>
<keyword evidence="2" id="KW-1185">Reference proteome</keyword>
<dbReference type="AlphaFoldDB" id="A0A9Q3J7P4"/>
<dbReference type="OrthoDB" id="7691805at2759"/>
<reference evidence="1" key="1">
    <citation type="submission" date="2021-03" db="EMBL/GenBank/DDBJ databases">
        <title>Draft genome sequence of rust myrtle Austropuccinia psidii MF-1, a brazilian biotype.</title>
        <authorList>
            <person name="Quecine M.C."/>
            <person name="Pachon D.M.R."/>
            <person name="Bonatelli M.L."/>
            <person name="Correr F.H."/>
            <person name="Franceschini L.M."/>
            <person name="Leite T.F."/>
            <person name="Margarido G.R.A."/>
            <person name="Almeida C.A."/>
            <person name="Ferrarezi J.A."/>
            <person name="Labate C.A."/>
        </authorList>
    </citation>
    <scope>NUCLEOTIDE SEQUENCE</scope>
    <source>
        <strain evidence="1">MF-1</strain>
    </source>
</reference>
<comment type="caution">
    <text evidence="1">The sequence shown here is derived from an EMBL/GenBank/DDBJ whole genome shotgun (WGS) entry which is preliminary data.</text>
</comment>
<evidence type="ECO:0000313" key="2">
    <source>
        <dbReference type="Proteomes" id="UP000765509"/>
    </source>
</evidence>
<evidence type="ECO:0008006" key="3">
    <source>
        <dbReference type="Google" id="ProtNLM"/>
    </source>
</evidence>
<proteinExistence type="predicted"/>